<dbReference type="Pfam" id="PF00072">
    <property type="entry name" value="Response_reg"/>
    <property type="match status" value="1"/>
</dbReference>
<reference evidence="3" key="1">
    <citation type="submission" date="2016-10" db="EMBL/GenBank/DDBJ databases">
        <authorList>
            <person name="de Groot N.N."/>
        </authorList>
    </citation>
    <scope>NUCLEOTIDE SEQUENCE</scope>
</reference>
<dbReference type="EMBL" id="FPHF01000105">
    <property type="protein sequence ID" value="SFV68210.1"/>
    <property type="molecule type" value="Genomic_DNA"/>
</dbReference>
<dbReference type="PROSITE" id="PS50110">
    <property type="entry name" value="RESPONSE_REGULATORY"/>
    <property type="match status" value="1"/>
</dbReference>
<accession>A0A1W1CQN7</accession>
<dbReference type="PANTHER" id="PTHR44591:SF3">
    <property type="entry name" value="RESPONSE REGULATORY DOMAIN-CONTAINING PROTEIN"/>
    <property type="match status" value="1"/>
</dbReference>
<gene>
    <name evidence="3" type="ORF">MNB_SM-4-1361</name>
</gene>
<dbReference type="InterPro" id="IPR001789">
    <property type="entry name" value="Sig_transdc_resp-reg_receiver"/>
</dbReference>
<dbReference type="GO" id="GO:0000160">
    <property type="term" value="P:phosphorelay signal transduction system"/>
    <property type="evidence" value="ECO:0007669"/>
    <property type="project" value="InterPro"/>
</dbReference>
<keyword evidence="1" id="KW-0597">Phosphoprotein</keyword>
<dbReference type="Gene3D" id="3.40.50.2300">
    <property type="match status" value="1"/>
</dbReference>
<sequence length="166" mass="19328">MMNDELFLVDDTQSNIEHDRIKILIVDDEISIHTITIGALKNKLFENKKLEILTAMSGAEAKQILNEHEDIHLALIDVVMETPEAGLELVDYIRDELKNDMIRLILRTGQPSQALEEHVIDHYDINDYKEKTELTAQKLYTLVRTSIKQYQQHRALKDSRDVIYQK</sequence>
<dbReference type="InterPro" id="IPR011006">
    <property type="entry name" value="CheY-like_superfamily"/>
</dbReference>
<protein>
    <submittedName>
        <fullName evidence="3">Response regulator</fullName>
    </submittedName>
</protein>
<evidence type="ECO:0000313" key="3">
    <source>
        <dbReference type="EMBL" id="SFV68210.1"/>
    </source>
</evidence>
<dbReference type="PANTHER" id="PTHR44591">
    <property type="entry name" value="STRESS RESPONSE REGULATOR PROTEIN 1"/>
    <property type="match status" value="1"/>
</dbReference>
<dbReference type="SUPFAM" id="SSF52172">
    <property type="entry name" value="CheY-like"/>
    <property type="match status" value="1"/>
</dbReference>
<evidence type="ECO:0000259" key="2">
    <source>
        <dbReference type="PROSITE" id="PS50110"/>
    </source>
</evidence>
<proteinExistence type="predicted"/>
<name>A0A1W1CQN7_9ZZZZ</name>
<dbReference type="InterPro" id="IPR050595">
    <property type="entry name" value="Bact_response_regulator"/>
</dbReference>
<evidence type="ECO:0000256" key="1">
    <source>
        <dbReference type="ARBA" id="ARBA00022553"/>
    </source>
</evidence>
<feature type="domain" description="Response regulatory" evidence="2">
    <location>
        <begin position="22"/>
        <end position="146"/>
    </location>
</feature>
<organism evidence="3">
    <name type="scientific">hydrothermal vent metagenome</name>
    <dbReference type="NCBI Taxonomy" id="652676"/>
    <lineage>
        <taxon>unclassified sequences</taxon>
        <taxon>metagenomes</taxon>
        <taxon>ecological metagenomes</taxon>
    </lineage>
</organism>
<dbReference type="AlphaFoldDB" id="A0A1W1CQN7"/>